<name>A0A2A4X069_UNCAE</name>
<evidence type="ECO:0000313" key="2">
    <source>
        <dbReference type="EMBL" id="PCI75993.1"/>
    </source>
</evidence>
<dbReference type="AlphaFoldDB" id="A0A2A4X069"/>
<accession>A0A2A4X069</accession>
<dbReference type="SUPFAM" id="SSF56112">
    <property type="entry name" value="Protein kinase-like (PK-like)"/>
    <property type="match status" value="1"/>
</dbReference>
<dbReference type="InterPro" id="IPR011009">
    <property type="entry name" value="Kinase-like_dom_sf"/>
</dbReference>
<comment type="caution">
    <text evidence="2">The sequence shown here is derived from an EMBL/GenBank/DDBJ whole genome shotgun (WGS) entry which is preliminary data.</text>
</comment>
<reference evidence="3" key="1">
    <citation type="submission" date="2017-08" db="EMBL/GenBank/DDBJ databases">
        <title>A dynamic microbial community with high functional redundancy inhabits the cold, oxic subseafloor aquifer.</title>
        <authorList>
            <person name="Tully B.J."/>
            <person name="Wheat C.G."/>
            <person name="Glazer B.T."/>
            <person name="Huber J.A."/>
        </authorList>
    </citation>
    <scope>NUCLEOTIDE SEQUENCE [LARGE SCALE GENOMIC DNA]</scope>
</reference>
<protein>
    <recommendedName>
        <fullName evidence="4">Protein kinase domain-containing protein</fullName>
    </recommendedName>
</protein>
<evidence type="ECO:0000313" key="3">
    <source>
        <dbReference type="Proteomes" id="UP000218775"/>
    </source>
</evidence>
<gene>
    <name evidence="2" type="ORF">COB21_05010</name>
</gene>
<dbReference type="Proteomes" id="UP000218775">
    <property type="component" value="Unassembled WGS sequence"/>
</dbReference>
<organism evidence="2 3">
    <name type="scientific">Aerophobetes bacterium</name>
    <dbReference type="NCBI Taxonomy" id="2030807"/>
    <lineage>
        <taxon>Bacteria</taxon>
        <taxon>Candidatus Aerophobota</taxon>
    </lineage>
</organism>
<proteinExistence type="predicted"/>
<dbReference type="EMBL" id="NVUK01000036">
    <property type="protein sequence ID" value="PCI75993.1"/>
    <property type="molecule type" value="Genomic_DNA"/>
</dbReference>
<feature type="region of interest" description="Disordered" evidence="1">
    <location>
        <begin position="268"/>
        <end position="293"/>
    </location>
</feature>
<evidence type="ECO:0008006" key="4">
    <source>
        <dbReference type="Google" id="ProtNLM"/>
    </source>
</evidence>
<evidence type="ECO:0000256" key="1">
    <source>
        <dbReference type="SAM" id="MobiDB-lite"/>
    </source>
</evidence>
<dbReference type="Gene3D" id="3.90.1200.10">
    <property type="match status" value="1"/>
</dbReference>
<sequence length="293" mass="32250">MSVTSSPGSFYIECQVKIQPGTILCLKNGTTVKVLNLVGQGSSKDMYAGQNRENAPLALTCAPDSSVDAVRAMNQKLSQLKQLTPSSYVLLPSLFQQATLTHLKISRRVFCQTSTLFREDLTHFNARTLTLISKQQQALPAEQGLTLTLISNIEAVNQCLFGPTGVIAWISAHHLAHNDLYPDNIVVNTTEEGEIREIKVIDWDDATLEDDLESDIASAKLTLANMPLHKSCSSFKQTLKLIHPLQSVPSIFKLIALGCREIHQHSLPRKSSLKRQNAIQSPPQPSLKRASSL</sequence>